<dbReference type="SUPFAM" id="SSF46579">
    <property type="entry name" value="Prefoldin"/>
    <property type="match status" value="1"/>
</dbReference>
<dbReference type="GO" id="GO:0051082">
    <property type="term" value="F:unfolded protein binding"/>
    <property type="evidence" value="ECO:0007669"/>
    <property type="project" value="InterPro"/>
</dbReference>
<comment type="similarity">
    <text evidence="1">Belongs to the prefoldin subunit alpha family.</text>
</comment>
<dbReference type="Gene3D" id="1.10.287.370">
    <property type="match status" value="1"/>
</dbReference>
<dbReference type="CDD" id="cd23157">
    <property type="entry name" value="Prefoldin_5"/>
    <property type="match status" value="1"/>
</dbReference>
<dbReference type="Pfam" id="PF02996">
    <property type="entry name" value="Prefoldin"/>
    <property type="match status" value="1"/>
</dbReference>
<dbReference type="NCBIfam" id="TIGR00293">
    <property type="entry name" value="prefoldin subunit alpha"/>
    <property type="match status" value="1"/>
</dbReference>
<gene>
    <name evidence="2" type="primary">SPOSA6832_00003</name>
</gene>
<dbReference type="InterPro" id="IPR009053">
    <property type="entry name" value="Prefoldin"/>
</dbReference>
<organism evidence="2 3">
    <name type="scientific">Sporidiobolus salmonicolor</name>
    <name type="common">Yeast-like fungus</name>
    <name type="synonym">Sporobolomyces salmonicolor</name>
    <dbReference type="NCBI Taxonomy" id="5005"/>
    <lineage>
        <taxon>Eukaryota</taxon>
        <taxon>Fungi</taxon>
        <taxon>Dikarya</taxon>
        <taxon>Basidiomycota</taxon>
        <taxon>Pucciniomycotina</taxon>
        <taxon>Microbotryomycetes</taxon>
        <taxon>Sporidiobolales</taxon>
        <taxon>Sporidiobolaceae</taxon>
        <taxon>Sporobolomyces</taxon>
    </lineage>
</organism>
<dbReference type="PANTHER" id="PTHR12674">
    <property type="entry name" value="PREFOLDIN SUBUNIT 5"/>
    <property type="match status" value="1"/>
</dbReference>
<dbReference type="OrthoDB" id="10267474at2759"/>
<dbReference type="GO" id="GO:0016272">
    <property type="term" value="C:prefoldin complex"/>
    <property type="evidence" value="ECO:0007669"/>
    <property type="project" value="InterPro"/>
</dbReference>
<evidence type="ECO:0000313" key="3">
    <source>
        <dbReference type="Proteomes" id="UP000243876"/>
    </source>
</evidence>
<dbReference type="GO" id="GO:1990114">
    <property type="term" value="P:RNA polymerase II core complex assembly"/>
    <property type="evidence" value="ECO:0007669"/>
    <property type="project" value="TreeGrafter"/>
</dbReference>
<evidence type="ECO:0000256" key="1">
    <source>
        <dbReference type="ARBA" id="ARBA00010048"/>
    </source>
</evidence>
<keyword evidence="3" id="KW-1185">Reference proteome</keyword>
<dbReference type="GO" id="GO:1990115">
    <property type="term" value="P:RNA polymerase III assembly"/>
    <property type="evidence" value="ECO:0007669"/>
    <property type="project" value="TreeGrafter"/>
</dbReference>
<dbReference type="InterPro" id="IPR004127">
    <property type="entry name" value="Prefoldin_subunit_alpha"/>
</dbReference>
<name>A0A0D6EF22_SPOSA</name>
<evidence type="ECO:0000313" key="2">
    <source>
        <dbReference type="EMBL" id="CEQ38569.1"/>
    </source>
</evidence>
<dbReference type="Proteomes" id="UP000243876">
    <property type="component" value="Unassembled WGS sequence"/>
</dbReference>
<dbReference type="GO" id="GO:0005737">
    <property type="term" value="C:cytoplasm"/>
    <property type="evidence" value="ECO:0007669"/>
    <property type="project" value="TreeGrafter"/>
</dbReference>
<dbReference type="EMBL" id="CENE01000001">
    <property type="protein sequence ID" value="CEQ38569.1"/>
    <property type="molecule type" value="Genomic_DNA"/>
</dbReference>
<accession>A0A0D6EF22</accession>
<sequence>MAAPQGTVSLEDLTVEQIAQVRTQLEQVRPAVPPHLALSASIARTRRQLERLIVSAGVAQELKHLTQAFGDLKQAQSKFMACMDAVDSIKPANKDKKVLIPLTSSLYVPGKIKDTENVIVDIGTGYFVEKPTKAAKTLYNTKVLALKSNLSTLQAQIEKKQDNYNATGEMLRVKMAQQAQAAGGGARDVD</sequence>
<dbReference type="AlphaFoldDB" id="A0A0D6EF22"/>
<dbReference type="GO" id="GO:1990113">
    <property type="term" value="P:RNA polymerase I assembly"/>
    <property type="evidence" value="ECO:0007669"/>
    <property type="project" value="TreeGrafter"/>
</dbReference>
<dbReference type="GO" id="GO:0006457">
    <property type="term" value="P:protein folding"/>
    <property type="evidence" value="ECO:0007669"/>
    <property type="project" value="InterPro"/>
</dbReference>
<proteinExistence type="inferred from homology"/>
<reference evidence="3" key="1">
    <citation type="submission" date="2015-02" db="EMBL/GenBank/DDBJ databases">
        <authorList>
            <person name="Gon?alves P."/>
        </authorList>
    </citation>
    <scope>NUCLEOTIDE SEQUENCE [LARGE SCALE GENOMIC DNA]</scope>
</reference>
<protein>
    <submittedName>
        <fullName evidence="2">SPOSA6832_00003-mRNA-1:cds</fullName>
    </submittedName>
</protein>
<dbReference type="PANTHER" id="PTHR12674:SF2">
    <property type="entry name" value="PREFOLDIN SUBUNIT 5"/>
    <property type="match status" value="1"/>
</dbReference>
<dbReference type="InterPro" id="IPR011599">
    <property type="entry name" value="PFD_alpha_archaea"/>
</dbReference>